<comment type="caution">
    <text evidence="1">The sequence shown here is derived from an EMBL/GenBank/DDBJ whole genome shotgun (WGS) entry which is preliminary data.</text>
</comment>
<evidence type="ECO:0000313" key="2">
    <source>
        <dbReference type="Proteomes" id="UP001432027"/>
    </source>
</evidence>
<proteinExistence type="predicted"/>
<keyword evidence="2" id="KW-1185">Reference proteome</keyword>
<protein>
    <submittedName>
        <fullName evidence="1">Uncharacterized protein</fullName>
    </submittedName>
</protein>
<reference evidence="1" key="1">
    <citation type="submission" date="2023-10" db="EMBL/GenBank/DDBJ databases">
        <title>Genome assembly of Pristionchus species.</title>
        <authorList>
            <person name="Yoshida K."/>
            <person name="Sommer R.J."/>
        </authorList>
    </citation>
    <scope>NUCLEOTIDE SEQUENCE</scope>
    <source>
        <strain evidence="1">RS0144</strain>
    </source>
</reference>
<sequence length="73" mass="8335">VVEAHVSRSLKPHSVVHSRVWQSFEGFEKLVRGDFSVVLLSEDVLHLLPHLIVSVENSLLHWQSFLRPSKGTH</sequence>
<dbReference type="Proteomes" id="UP001432027">
    <property type="component" value="Unassembled WGS sequence"/>
</dbReference>
<feature type="non-terminal residue" evidence="1">
    <location>
        <position position="1"/>
    </location>
</feature>
<gene>
    <name evidence="1" type="ORF">PENTCL1PPCAC_10210</name>
</gene>
<feature type="non-terminal residue" evidence="1">
    <location>
        <position position="73"/>
    </location>
</feature>
<evidence type="ECO:0000313" key="1">
    <source>
        <dbReference type="EMBL" id="GMS88035.1"/>
    </source>
</evidence>
<accession>A0AAV5T6V0</accession>
<dbReference type="AlphaFoldDB" id="A0AAV5T6V0"/>
<name>A0AAV5T6V0_9BILA</name>
<dbReference type="EMBL" id="BTSX01000003">
    <property type="protein sequence ID" value="GMS88035.1"/>
    <property type="molecule type" value="Genomic_DNA"/>
</dbReference>
<organism evidence="1 2">
    <name type="scientific">Pristionchus entomophagus</name>
    <dbReference type="NCBI Taxonomy" id="358040"/>
    <lineage>
        <taxon>Eukaryota</taxon>
        <taxon>Metazoa</taxon>
        <taxon>Ecdysozoa</taxon>
        <taxon>Nematoda</taxon>
        <taxon>Chromadorea</taxon>
        <taxon>Rhabditida</taxon>
        <taxon>Rhabditina</taxon>
        <taxon>Diplogasteromorpha</taxon>
        <taxon>Diplogasteroidea</taxon>
        <taxon>Neodiplogasteridae</taxon>
        <taxon>Pristionchus</taxon>
    </lineage>
</organism>